<dbReference type="PROSITE" id="PS00609">
    <property type="entry name" value="GLYCOSYL_HYDROL_F32"/>
    <property type="match status" value="1"/>
</dbReference>
<gene>
    <name evidence="6" type="ORF">HLQ16_18245</name>
</gene>
<evidence type="ECO:0000259" key="5">
    <source>
        <dbReference type="Pfam" id="PF08244"/>
    </source>
</evidence>
<evidence type="ECO:0000256" key="3">
    <source>
        <dbReference type="ARBA" id="ARBA00023295"/>
    </source>
</evidence>
<evidence type="ECO:0000259" key="4">
    <source>
        <dbReference type="Pfam" id="PF00251"/>
    </source>
</evidence>
<dbReference type="GO" id="GO:0005987">
    <property type="term" value="P:sucrose catabolic process"/>
    <property type="evidence" value="ECO:0007669"/>
    <property type="project" value="TreeGrafter"/>
</dbReference>
<evidence type="ECO:0000313" key="6">
    <source>
        <dbReference type="EMBL" id="NNU77876.1"/>
    </source>
</evidence>
<comment type="similarity">
    <text evidence="1">Belongs to the glycosyl hydrolase 32 family.</text>
</comment>
<dbReference type="SUPFAM" id="SSF49899">
    <property type="entry name" value="Concanavalin A-like lectins/glucanases"/>
    <property type="match status" value="1"/>
</dbReference>
<proteinExistence type="inferred from homology"/>
<dbReference type="SMART" id="SM00640">
    <property type="entry name" value="Glyco_32"/>
    <property type="match status" value="1"/>
</dbReference>
<dbReference type="AlphaFoldDB" id="A0A7Y3SYS3"/>
<dbReference type="PANTHER" id="PTHR42800:SF1">
    <property type="entry name" value="EXOINULINASE INUD (AFU_ORTHOLOGUE AFUA_5G00480)"/>
    <property type="match status" value="1"/>
</dbReference>
<dbReference type="PANTHER" id="PTHR42800">
    <property type="entry name" value="EXOINULINASE INUD (AFU_ORTHOLOGUE AFUA_5G00480)"/>
    <property type="match status" value="1"/>
</dbReference>
<evidence type="ECO:0000256" key="2">
    <source>
        <dbReference type="ARBA" id="ARBA00022801"/>
    </source>
</evidence>
<accession>A0A7Y3SYS3</accession>
<dbReference type="Pfam" id="PF08244">
    <property type="entry name" value="Glyco_hydro_32C"/>
    <property type="match status" value="1"/>
</dbReference>
<dbReference type="CDD" id="cd18622">
    <property type="entry name" value="GH32_Inu-like"/>
    <property type="match status" value="1"/>
</dbReference>
<dbReference type="InterPro" id="IPR013320">
    <property type="entry name" value="ConA-like_dom_sf"/>
</dbReference>
<dbReference type="GO" id="GO:0004575">
    <property type="term" value="F:sucrose alpha-glucosidase activity"/>
    <property type="evidence" value="ECO:0007669"/>
    <property type="project" value="TreeGrafter"/>
</dbReference>
<evidence type="ECO:0000256" key="1">
    <source>
        <dbReference type="ARBA" id="ARBA00009902"/>
    </source>
</evidence>
<dbReference type="Gene3D" id="2.115.10.20">
    <property type="entry name" value="Glycosyl hydrolase domain, family 43"/>
    <property type="match status" value="2"/>
</dbReference>
<comment type="caution">
    <text evidence="6">The sequence shown here is derived from an EMBL/GenBank/DDBJ whole genome shotgun (WGS) entry which is preliminary data.</text>
</comment>
<dbReference type="Gene3D" id="2.60.120.560">
    <property type="entry name" value="Exo-inulinase, domain 1"/>
    <property type="match status" value="1"/>
</dbReference>
<reference evidence="6 7" key="1">
    <citation type="submission" date="2020-05" db="EMBL/GenBank/DDBJ databases">
        <title>Complete genome of Clostridium estertheticum subspecies estertheticum, isolated from Vacuum packed lamb meat from New Zealand imported to Switzerland.</title>
        <authorList>
            <person name="Wambui J."/>
            <person name="Stevens M.J.A."/>
            <person name="Stephan R."/>
        </authorList>
    </citation>
    <scope>NUCLEOTIDE SEQUENCE [LARGE SCALE GENOMIC DNA]</scope>
    <source>
        <strain evidence="6 7">CEST001</strain>
    </source>
</reference>
<dbReference type="InterPro" id="IPR018053">
    <property type="entry name" value="Glyco_hydro_32_AS"/>
</dbReference>
<evidence type="ECO:0000313" key="7">
    <source>
        <dbReference type="Proteomes" id="UP000531659"/>
    </source>
</evidence>
<dbReference type="InterPro" id="IPR001362">
    <property type="entry name" value="Glyco_hydro_32"/>
</dbReference>
<keyword evidence="2" id="KW-0378">Hydrolase</keyword>
<protein>
    <submittedName>
        <fullName evidence="6">Levanase</fullName>
    </submittedName>
</protein>
<dbReference type="EMBL" id="JABEYB010000016">
    <property type="protein sequence ID" value="NNU77876.1"/>
    <property type="molecule type" value="Genomic_DNA"/>
</dbReference>
<sequence length="990" mass="108275">MKSNKVGTVLLSLGLGIGFVFAVGNYSSSMASPTAKVSSSTYRSEVYRPQYHFTPDSGWMNDPNGMVYYKGEYHLFYQYNPNSTSWGPMHWGHAISKDLVNWTQEPIALYPDKNGDIFSGSVVVDWNNSSGFFNDTSDKTGLVAFFTNASGAGGQEQSIAYSKDSGKTWTEYNGNPVVANPPSTPDFRDPKVSWDNVHKKWVMTLAVGDRVEFFNSSNLKKWTKTGEFGSQGQGSHAGVWECPDLYQMPVDGKTGKSKWVLSLSLGASATVDSPPAAGSGMMYFVGDFDGSKFIADPQFKVTNIAENNGFVKGYDLMPGDIVKVYDSKTSGKELGEGKVAQNQSSVSVQLTKNLGVNKGKVWISVVRNGKQQNMQEKDYDGQKVITDVKINVLTQAPTDENISNPGFETGDISGWTKTGNEFTDKNVTDATTWWGGAYNQTGKYHLAGFSDPAQGGAGDSGTGTLQSSEFTVGGIGEISFLVGGGDDKKNLYVTLETTDGKELSQFKSSGANSESYRRIVWDASAYIGQKLRIKVVDNATGGWGHINVDDFHVYSTVHNQNILDLAPINWIDYGPDFYAGVTWNDTTKRSDVANSKYGKYIPDGRRIFLGWMSNWAYAGTTPTDPWRSANSIPREMKLVDTNDGYKLTQQPVRELKSLQKSPTKELGKTTVQSGKSNLLSNVSGNTLEINTEFNVNSSTTAKEFGIKVKMGTNQETTIGYNPATSTLFLDRSKSGGFTYPDYMQLKQEAVMKPINNKIKLQIFVDKSSVEVFGNDGLISITDQIFSNDSSKGLELYSTGGNTSLNYLKVIPLKAAKFTPYVKKQLPYDPKKVPNNVINGEFETGDLTGWTASGSAANTFAVSSATTYLDSNHLYNKQGKYFLSSGVNGDDNRGILKSNYFKLAGDGKINFKVSGGNQSDREYVALVRGSDDKQLFTATGSNDEAFKKVEWDASKYKGQVLYIQVVDYNVGGSSHINVDDINISQSNISTK</sequence>
<feature type="domain" description="Glycosyl hydrolase family 32 C-terminal" evidence="5">
    <location>
        <begin position="654"/>
        <end position="809"/>
    </location>
</feature>
<dbReference type="Gene3D" id="2.60.120.260">
    <property type="entry name" value="Galactose-binding domain-like"/>
    <property type="match status" value="1"/>
</dbReference>
<feature type="domain" description="Glycosyl hydrolase family 32 N-terminal" evidence="4">
    <location>
        <begin position="559"/>
        <end position="651"/>
    </location>
</feature>
<feature type="domain" description="Glycosyl hydrolase family 32 N-terminal" evidence="4">
    <location>
        <begin position="52"/>
        <end position="302"/>
    </location>
</feature>
<dbReference type="InterPro" id="IPR013148">
    <property type="entry name" value="Glyco_hydro_32_N"/>
</dbReference>
<dbReference type="GO" id="GO:0005737">
    <property type="term" value="C:cytoplasm"/>
    <property type="evidence" value="ECO:0007669"/>
    <property type="project" value="TreeGrafter"/>
</dbReference>
<dbReference type="InterPro" id="IPR013189">
    <property type="entry name" value="Glyco_hydro_32_C"/>
</dbReference>
<dbReference type="SUPFAM" id="SSF75005">
    <property type="entry name" value="Arabinanase/levansucrase/invertase"/>
    <property type="match status" value="2"/>
</dbReference>
<keyword evidence="3" id="KW-0326">Glycosidase</keyword>
<name>A0A7Y3SYS3_9CLOT</name>
<dbReference type="Pfam" id="PF00251">
    <property type="entry name" value="Glyco_hydro_32N"/>
    <property type="match status" value="2"/>
</dbReference>
<dbReference type="RefSeq" id="WP_171298488.1">
    <property type="nucleotide sequence ID" value="NZ_CP087098.1"/>
</dbReference>
<dbReference type="Proteomes" id="UP000531659">
    <property type="component" value="Unassembled WGS sequence"/>
</dbReference>
<dbReference type="InterPro" id="IPR023296">
    <property type="entry name" value="Glyco_hydro_beta-prop_sf"/>
</dbReference>
<organism evidence="6 7">
    <name type="scientific">Clostridium estertheticum</name>
    <dbReference type="NCBI Taxonomy" id="238834"/>
    <lineage>
        <taxon>Bacteria</taxon>
        <taxon>Bacillati</taxon>
        <taxon>Bacillota</taxon>
        <taxon>Clostridia</taxon>
        <taxon>Eubacteriales</taxon>
        <taxon>Clostridiaceae</taxon>
        <taxon>Clostridium</taxon>
    </lineage>
</organism>